<name>A0A5C3NYN8_9APHY</name>
<evidence type="ECO:0000313" key="2">
    <source>
        <dbReference type="Proteomes" id="UP000308197"/>
    </source>
</evidence>
<reference evidence="1 2" key="1">
    <citation type="journal article" date="2019" name="Nat. Ecol. Evol.">
        <title>Megaphylogeny resolves global patterns of mushroom evolution.</title>
        <authorList>
            <person name="Varga T."/>
            <person name="Krizsan K."/>
            <person name="Foldi C."/>
            <person name="Dima B."/>
            <person name="Sanchez-Garcia M."/>
            <person name="Sanchez-Ramirez S."/>
            <person name="Szollosi G.J."/>
            <person name="Szarkandi J.G."/>
            <person name="Papp V."/>
            <person name="Albert L."/>
            <person name="Andreopoulos W."/>
            <person name="Angelini C."/>
            <person name="Antonin V."/>
            <person name="Barry K.W."/>
            <person name="Bougher N.L."/>
            <person name="Buchanan P."/>
            <person name="Buyck B."/>
            <person name="Bense V."/>
            <person name="Catcheside P."/>
            <person name="Chovatia M."/>
            <person name="Cooper J."/>
            <person name="Damon W."/>
            <person name="Desjardin D."/>
            <person name="Finy P."/>
            <person name="Geml J."/>
            <person name="Haridas S."/>
            <person name="Hughes K."/>
            <person name="Justo A."/>
            <person name="Karasinski D."/>
            <person name="Kautmanova I."/>
            <person name="Kiss B."/>
            <person name="Kocsube S."/>
            <person name="Kotiranta H."/>
            <person name="LaButti K.M."/>
            <person name="Lechner B.E."/>
            <person name="Liimatainen K."/>
            <person name="Lipzen A."/>
            <person name="Lukacs Z."/>
            <person name="Mihaltcheva S."/>
            <person name="Morgado L.N."/>
            <person name="Niskanen T."/>
            <person name="Noordeloos M.E."/>
            <person name="Ohm R.A."/>
            <person name="Ortiz-Santana B."/>
            <person name="Ovrebo C."/>
            <person name="Racz N."/>
            <person name="Riley R."/>
            <person name="Savchenko A."/>
            <person name="Shiryaev A."/>
            <person name="Soop K."/>
            <person name="Spirin V."/>
            <person name="Szebenyi C."/>
            <person name="Tomsovsky M."/>
            <person name="Tulloss R.E."/>
            <person name="Uehling J."/>
            <person name="Grigoriev I.V."/>
            <person name="Vagvolgyi C."/>
            <person name="Papp T."/>
            <person name="Martin F.M."/>
            <person name="Miettinen O."/>
            <person name="Hibbett D.S."/>
            <person name="Nagy L.G."/>
        </authorList>
    </citation>
    <scope>NUCLEOTIDE SEQUENCE [LARGE SCALE GENOMIC DNA]</scope>
    <source>
        <strain evidence="1 2">HHB13444</strain>
    </source>
</reference>
<proteinExistence type="predicted"/>
<dbReference type="Proteomes" id="UP000308197">
    <property type="component" value="Unassembled WGS sequence"/>
</dbReference>
<accession>A0A5C3NYN8</accession>
<evidence type="ECO:0000313" key="1">
    <source>
        <dbReference type="EMBL" id="TFK82202.1"/>
    </source>
</evidence>
<dbReference type="InParanoid" id="A0A5C3NYN8"/>
<dbReference type="AlphaFoldDB" id="A0A5C3NYN8"/>
<keyword evidence="2" id="KW-1185">Reference proteome</keyword>
<organism evidence="1 2">
    <name type="scientific">Polyporus arcularius HHB13444</name>
    <dbReference type="NCBI Taxonomy" id="1314778"/>
    <lineage>
        <taxon>Eukaryota</taxon>
        <taxon>Fungi</taxon>
        <taxon>Dikarya</taxon>
        <taxon>Basidiomycota</taxon>
        <taxon>Agaricomycotina</taxon>
        <taxon>Agaricomycetes</taxon>
        <taxon>Polyporales</taxon>
        <taxon>Polyporaceae</taxon>
        <taxon>Polyporus</taxon>
    </lineage>
</organism>
<protein>
    <submittedName>
        <fullName evidence="1">Uncharacterized protein</fullName>
    </submittedName>
</protein>
<feature type="non-terminal residue" evidence="1">
    <location>
        <position position="53"/>
    </location>
</feature>
<dbReference type="EMBL" id="ML211510">
    <property type="protein sequence ID" value="TFK82202.1"/>
    <property type="molecule type" value="Genomic_DNA"/>
</dbReference>
<gene>
    <name evidence="1" type="ORF">K466DRAFT_590704</name>
</gene>
<sequence>MTVQKCIKTLETPLPPGTHGLGFSRCHPLASMRSKTRFDWRRCACDAVTQLGL</sequence>